<dbReference type="AlphaFoldDB" id="A0A2K9NPI7"/>
<feature type="compositionally biased region" description="Polar residues" evidence="1">
    <location>
        <begin position="455"/>
        <end position="474"/>
    </location>
</feature>
<feature type="compositionally biased region" description="Basic and acidic residues" evidence="1">
    <location>
        <begin position="493"/>
        <end position="510"/>
    </location>
</feature>
<dbReference type="Proteomes" id="UP000235584">
    <property type="component" value="Chromosome"/>
</dbReference>
<dbReference type="KEGG" id="bsto:C0V70_02465"/>
<keyword evidence="3" id="KW-1185">Reference proteome</keyword>
<proteinExistence type="predicted"/>
<evidence type="ECO:0000313" key="2">
    <source>
        <dbReference type="EMBL" id="AUN96985.1"/>
    </source>
</evidence>
<dbReference type="EMBL" id="CP025704">
    <property type="protein sequence ID" value="AUN96985.1"/>
    <property type="molecule type" value="Genomic_DNA"/>
</dbReference>
<organism evidence="2 3">
    <name type="scientific">Bacteriovorax stolpii</name>
    <name type="common">Bdellovibrio stolpii</name>
    <dbReference type="NCBI Taxonomy" id="960"/>
    <lineage>
        <taxon>Bacteria</taxon>
        <taxon>Pseudomonadati</taxon>
        <taxon>Bdellovibrionota</taxon>
        <taxon>Bacteriovoracia</taxon>
        <taxon>Bacteriovoracales</taxon>
        <taxon>Bacteriovoracaceae</taxon>
        <taxon>Bacteriovorax</taxon>
    </lineage>
</organism>
<reference evidence="2 3" key="1">
    <citation type="submission" date="2018-01" db="EMBL/GenBank/DDBJ databases">
        <title>Complete genome sequence of Bacteriovorax stolpii DSM12778.</title>
        <authorList>
            <person name="Tang B."/>
            <person name="Chang J."/>
        </authorList>
    </citation>
    <scope>NUCLEOTIDE SEQUENCE [LARGE SCALE GENOMIC DNA]</scope>
    <source>
        <strain evidence="2 3">DSM 12778</strain>
    </source>
</reference>
<evidence type="ECO:0000313" key="3">
    <source>
        <dbReference type="Proteomes" id="UP000235584"/>
    </source>
</evidence>
<accession>A0A2K9NPI7</accession>
<dbReference type="InterPro" id="IPR038610">
    <property type="entry name" value="FliK-like_C_sf"/>
</dbReference>
<protein>
    <submittedName>
        <fullName evidence="2">Uncharacterized protein</fullName>
    </submittedName>
</protein>
<name>A0A2K9NPI7_BACTC</name>
<sequence>MQGLPVNLLAQNVAPATGKTDAAASVNANGKVAGVIGQNKEGKEAEQGAFASLFGNLLGNSETKSAEGSAQPQTLKGEVATETKASNSEAKVDALLKNKSQEQDKKTEQTALTTEQALSPEVLKNIDGLLAKTQVSAEGQKGAPVKGEALDGKITSASTNLDQLLKTLKGEEGNVQGVEGETLQNTNSKETKNNKGSALDFLIKESKSKDVGSAAVTTEKVLATNPESVSKLGLSSEDFIKNMTEAKAEKAPAQLVGDAALDFDPKALMQKQLNQSMKAYGQKQNLLSDNVIRNTKDLAFKETKPKSAIDELKNPDLKIGAETAMVKEQFIPLMQQKQEMGQSMQTQNSGKVLDLSKMNASNTEEVIKRISDYVQQSQVANQDSIDLTVKHDALGQFKIQVTKPTIPGSNQMDMQITTSTAEGHEFFMKNETGLLKNLSQAGIQLSDLRIVSGGESSSFAQNDSRQSGNSQYNQAPKEFMSFDSGDSSNGSQRRRELWQEARDNQQRYGA</sequence>
<feature type="region of interest" description="Disordered" evidence="1">
    <location>
        <begin position="455"/>
        <end position="510"/>
    </location>
</feature>
<dbReference type="Gene3D" id="3.30.750.140">
    <property type="match status" value="1"/>
</dbReference>
<evidence type="ECO:0000256" key="1">
    <source>
        <dbReference type="SAM" id="MobiDB-lite"/>
    </source>
</evidence>
<gene>
    <name evidence="2" type="ORF">C0V70_02465</name>
</gene>
<dbReference type="RefSeq" id="WP_102242280.1">
    <property type="nucleotide sequence ID" value="NZ_CP025704.1"/>
</dbReference>